<evidence type="ECO:0000256" key="12">
    <source>
        <dbReference type="ARBA" id="ARBA00048734"/>
    </source>
</evidence>
<accession>A0A1E3I9S5</accession>
<evidence type="ECO:0000256" key="11">
    <source>
        <dbReference type="ARBA" id="ARBA00023242"/>
    </source>
</evidence>
<dbReference type="PROSITE" id="PS50016">
    <property type="entry name" value="ZF_PHD_2"/>
    <property type="match status" value="1"/>
</dbReference>
<keyword evidence="7" id="KW-0863">Zinc-finger</keyword>
<dbReference type="EC" id="1.14.11.67" evidence="4"/>
<protein>
    <recommendedName>
        <fullName evidence="4">[histone H3]-trimethyl-L-lysine(4) demethylase</fullName>
        <ecNumber evidence="4">1.14.11.67</ecNumber>
    </recommendedName>
</protein>
<proteinExistence type="inferred from homology"/>
<comment type="catalytic activity">
    <reaction evidence="12">
        <text>N(6),N(6),N(6)-trimethyl-L-lysyl(4)-[histone H3] + 3 2-oxoglutarate + 3 O2 = L-lysyl(4)-[histone H3] + 3 formaldehyde + 3 succinate + 3 CO2</text>
        <dbReference type="Rhea" id="RHEA:60208"/>
        <dbReference type="Rhea" id="RHEA-COMP:15537"/>
        <dbReference type="Rhea" id="RHEA-COMP:15547"/>
        <dbReference type="ChEBI" id="CHEBI:15379"/>
        <dbReference type="ChEBI" id="CHEBI:16526"/>
        <dbReference type="ChEBI" id="CHEBI:16810"/>
        <dbReference type="ChEBI" id="CHEBI:16842"/>
        <dbReference type="ChEBI" id="CHEBI:29969"/>
        <dbReference type="ChEBI" id="CHEBI:30031"/>
        <dbReference type="ChEBI" id="CHEBI:61961"/>
        <dbReference type="EC" id="1.14.11.67"/>
    </reaction>
</comment>
<dbReference type="SUPFAM" id="SSF51197">
    <property type="entry name" value="Clavaminate synthase-like"/>
    <property type="match status" value="1"/>
</dbReference>
<evidence type="ECO:0000313" key="14">
    <source>
        <dbReference type="EMBL" id="WVN90558.1"/>
    </source>
</evidence>
<dbReference type="InterPro" id="IPR003347">
    <property type="entry name" value="JmjC_dom"/>
</dbReference>
<name>A0A1E3I9S5_9TREE</name>
<dbReference type="InterPro" id="IPR036431">
    <property type="entry name" value="ARID_dom_sf"/>
</dbReference>
<dbReference type="RefSeq" id="XP_066071258.1">
    <property type="nucleotide sequence ID" value="XM_066215161.1"/>
</dbReference>
<dbReference type="SMART" id="SM00558">
    <property type="entry name" value="JmjC"/>
    <property type="match status" value="1"/>
</dbReference>
<evidence type="ECO:0000256" key="6">
    <source>
        <dbReference type="ARBA" id="ARBA00022737"/>
    </source>
</evidence>
<reference evidence="14" key="2">
    <citation type="journal article" date="2022" name="Elife">
        <title>Obligate sexual reproduction of a homothallic fungus closely related to the Cryptococcus pathogenic species complex.</title>
        <authorList>
            <person name="Passer A.R."/>
            <person name="Clancey S.A."/>
            <person name="Shea T."/>
            <person name="David-Palma M."/>
            <person name="Averette A.F."/>
            <person name="Boekhout T."/>
            <person name="Porcel B.M."/>
            <person name="Nowrousian M."/>
            <person name="Cuomo C.A."/>
            <person name="Sun S."/>
            <person name="Heitman J."/>
            <person name="Coelho M.A."/>
        </authorList>
    </citation>
    <scope>NUCLEOTIDE SEQUENCE</scope>
    <source>
        <strain evidence="14">CBS 7841</strain>
    </source>
</reference>
<dbReference type="Proteomes" id="UP000094043">
    <property type="component" value="Chromosome 7"/>
</dbReference>
<dbReference type="GO" id="GO:0034647">
    <property type="term" value="F:histone H3K4me/H3K4me2/H3K4me3 demethylase activity"/>
    <property type="evidence" value="ECO:0007669"/>
    <property type="project" value="UniProtKB-EC"/>
</dbReference>
<dbReference type="PANTHER" id="PTHR10694:SF33">
    <property type="entry name" value="LYSINE-SPECIFIC DEMETHYLASE 5"/>
    <property type="match status" value="1"/>
</dbReference>
<feature type="compositionally biased region" description="Basic and acidic residues" evidence="13">
    <location>
        <begin position="969"/>
        <end position="989"/>
    </location>
</feature>
<dbReference type="CDD" id="cd16100">
    <property type="entry name" value="ARID"/>
    <property type="match status" value="1"/>
</dbReference>
<evidence type="ECO:0000256" key="13">
    <source>
        <dbReference type="SAM" id="MobiDB-lite"/>
    </source>
</evidence>
<gene>
    <name evidence="14" type="ORF">L203_105797</name>
</gene>
<dbReference type="InterPro" id="IPR013083">
    <property type="entry name" value="Znf_RING/FYVE/PHD"/>
</dbReference>
<comment type="similarity">
    <text evidence="3">Belongs to the JARID1 histone demethylase family.</text>
</comment>
<dbReference type="Gene3D" id="2.30.30.1150">
    <property type="match status" value="1"/>
</dbReference>
<dbReference type="PANTHER" id="PTHR10694">
    <property type="entry name" value="LYSINE-SPECIFIC DEMETHYLASE"/>
    <property type="match status" value="1"/>
</dbReference>
<dbReference type="GO" id="GO:0008270">
    <property type="term" value="F:zinc ion binding"/>
    <property type="evidence" value="ECO:0007669"/>
    <property type="project" value="UniProtKB-KW"/>
</dbReference>
<keyword evidence="6" id="KW-0677">Repeat</keyword>
<dbReference type="InterPro" id="IPR048615">
    <property type="entry name" value="KDM5_C-hel"/>
</dbReference>
<evidence type="ECO:0000256" key="1">
    <source>
        <dbReference type="ARBA" id="ARBA00001954"/>
    </source>
</evidence>
<keyword evidence="10" id="KW-0408">Iron</keyword>
<keyword evidence="9" id="KW-0560">Oxidoreductase</keyword>
<keyword evidence="11" id="KW-0539">Nucleus</keyword>
<dbReference type="KEGG" id="cdep:91090006"/>
<reference evidence="14" key="3">
    <citation type="submission" date="2024-01" db="EMBL/GenBank/DDBJ databases">
        <authorList>
            <person name="Coelho M.A."/>
            <person name="David-Palma M."/>
            <person name="Shea T."/>
            <person name="Sun S."/>
            <person name="Cuomo C.A."/>
            <person name="Heitman J."/>
        </authorList>
    </citation>
    <scope>NUCLEOTIDE SEQUENCE</scope>
    <source>
        <strain evidence="14">CBS 7841</strain>
    </source>
</reference>
<evidence type="ECO:0000256" key="5">
    <source>
        <dbReference type="ARBA" id="ARBA00022723"/>
    </source>
</evidence>
<evidence type="ECO:0000256" key="2">
    <source>
        <dbReference type="ARBA" id="ARBA00004123"/>
    </source>
</evidence>
<dbReference type="Gene3D" id="2.60.120.650">
    <property type="entry name" value="Cupin"/>
    <property type="match status" value="2"/>
</dbReference>
<dbReference type="Pfam" id="PF01388">
    <property type="entry name" value="ARID"/>
    <property type="match status" value="1"/>
</dbReference>
<dbReference type="Gene3D" id="3.30.40.10">
    <property type="entry name" value="Zinc/RING finger domain, C3HC4 (zinc finger)"/>
    <property type="match status" value="1"/>
</dbReference>
<dbReference type="FunFam" id="2.60.120.650:FF:000035">
    <property type="entry name" value="PHD transcription factor Rum1"/>
    <property type="match status" value="1"/>
</dbReference>
<dbReference type="SMART" id="SM00249">
    <property type="entry name" value="PHD"/>
    <property type="match status" value="3"/>
</dbReference>
<comment type="subcellular location">
    <subcellularLocation>
        <location evidence="2">Nucleus</location>
    </subcellularLocation>
</comment>
<reference evidence="14" key="1">
    <citation type="submission" date="2016-06" db="EMBL/GenBank/DDBJ databases">
        <authorList>
            <person name="Cuomo C."/>
            <person name="Litvintseva A."/>
            <person name="Heitman J."/>
            <person name="Chen Y."/>
            <person name="Sun S."/>
            <person name="Springer D."/>
            <person name="Dromer F."/>
            <person name="Young S."/>
            <person name="Zeng Q."/>
            <person name="Chapman S."/>
            <person name="Gujja S."/>
            <person name="Saif S."/>
            <person name="Birren B."/>
        </authorList>
    </citation>
    <scope>NUCLEOTIDE SEQUENCE</scope>
    <source>
        <strain evidence="14">CBS 7841</strain>
    </source>
</reference>
<dbReference type="SMART" id="SM00501">
    <property type="entry name" value="BRIGHT"/>
    <property type="match status" value="1"/>
</dbReference>
<evidence type="ECO:0000256" key="7">
    <source>
        <dbReference type="ARBA" id="ARBA00022771"/>
    </source>
</evidence>
<dbReference type="Pfam" id="PF02373">
    <property type="entry name" value="JmjC"/>
    <property type="match status" value="1"/>
</dbReference>
<comment type="cofactor">
    <cofactor evidence="1">
        <name>Fe(2+)</name>
        <dbReference type="ChEBI" id="CHEBI:29033"/>
    </cofactor>
</comment>
<organism evidence="14 15">
    <name type="scientific">Cryptococcus depauperatus CBS 7841</name>
    <dbReference type="NCBI Taxonomy" id="1295531"/>
    <lineage>
        <taxon>Eukaryota</taxon>
        <taxon>Fungi</taxon>
        <taxon>Dikarya</taxon>
        <taxon>Basidiomycota</taxon>
        <taxon>Agaricomycotina</taxon>
        <taxon>Tremellomycetes</taxon>
        <taxon>Tremellales</taxon>
        <taxon>Cryptococcaceae</taxon>
        <taxon>Cryptococcus</taxon>
    </lineage>
</organism>
<evidence type="ECO:0000256" key="10">
    <source>
        <dbReference type="ARBA" id="ARBA00023004"/>
    </source>
</evidence>
<dbReference type="SUPFAM" id="SSF57903">
    <property type="entry name" value="FYVE/PHD zinc finger"/>
    <property type="match status" value="3"/>
</dbReference>
<dbReference type="GO" id="GO:0000785">
    <property type="term" value="C:chromatin"/>
    <property type="evidence" value="ECO:0007669"/>
    <property type="project" value="TreeGrafter"/>
</dbReference>
<feature type="compositionally biased region" description="Polar residues" evidence="13">
    <location>
        <begin position="1"/>
        <end position="29"/>
    </location>
</feature>
<dbReference type="InterPro" id="IPR011011">
    <property type="entry name" value="Znf_FYVE_PHD"/>
</dbReference>
<dbReference type="InterPro" id="IPR003349">
    <property type="entry name" value="JmjN"/>
</dbReference>
<dbReference type="Pfam" id="PF21323">
    <property type="entry name" value="KDM5_C-hel"/>
    <property type="match status" value="1"/>
</dbReference>
<dbReference type="Pfam" id="PF02928">
    <property type="entry name" value="zf-C5HC2"/>
    <property type="match status" value="1"/>
</dbReference>
<evidence type="ECO:0000256" key="3">
    <source>
        <dbReference type="ARBA" id="ARBA00006801"/>
    </source>
</evidence>
<dbReference type="Pfam" id="PF08429">
    <property type="entry name" value="PLU-1"/>
    <property type="match status" value="1"/>
</dbReference>
<dbReference type="InterPro" id="IPR013637">
    <property type="entry name" value="Lys_sp_deMease-like_dom"/>
</dbReference>
<dbReference type="SMART" id="SM01014">
    <property type="entry name" value="ARID"/>
    <property type="match status" value="1"/>
</dbReference>
<sequence length="1654" mass="187043">MWPLSNQSHPASQSPSTPSVSTRRQSNIFPTPRTATTTTPSPVKSFRKAVPTFTSSLQFPKELPQGTLPSSSGASGESKRRQRKSKIDAITRLDKSSTPTQNIFEQSETVFWPDGVANLPPLPSAPHPLRNPLNRPKVINPSFSTDNVRTKAPRCPTPRREPRLFGLEECPTFYPTVEQFQDPMAYIDSIAEEGKVYGICKIVPPEGWQMPFALATETFRFKSRLQRLNQLEAASRAKLNFLEQLSMFHMQQGDAKAHIPLIDRQPLDVWKLRREVNKSGGYLELDRFKGWPKITELLDHKPSWTPHIRAAYMNIILPFDKWAVRAKASSVAGSPVKPATMVQSSHREPRATSLTSRLQDLRSLTSEGSLTPKTEEDLNVLNPKTNTTSRAMEINVPGFSEKDGDESELSEEESPKKKLLTRRSLMKQEYQKGEVCEICGDGHSAEKILLCDGCDRGFHIYCLDPPLAVVPIHEEWFCTSCLLSQGEDFGFEEGEEHCIPSFHARDTTFSQAWWYSHQPHSTQHIQLLPADDVMVSEGTEEIASRQLGGKSVTEDDVEREFWRLTDSSLDTVDVEYGADIHSTTHGSAAPTLEVQPLNLYSADPWNLNNMPILPASLLRYIKQDISGMTVPWIYIGMMFSTFCWHNEDHYTYSINYMYWGETKTWYGVPGSDAGNFEAAIKSEAPDLFEQQPGLLFQLVTMMNPGRLKEAGVKVVACDQRPNEFVITFPKAYHCGFNHGINLNEAVNFALPDWLPDGKECVLRYQEYQKAPVFSHDELILTTAIYSETIRTALWLKDAFARMVTDELAFRNTIRADYIQMNEDLIEEDCPEDQYQCSICKSFCYLAQCTCPCTTSVACLSHVEELCSCELSVKTMRKRFDDGHLKNMLEVLEQRALIPNQWRFKFTKVLENARPQLKSLRTILAEGEKIEYPLSELKALKHFVDRASSLMDAVTAIGARKNTGKRKQNAKQDSDRTNKRARTELDDGMDSIDRGPEHFINLLQQIDRLAFDAPELPQLRQLKLTIISFREEAKSLLAAPEEELDRQKCKTTFILGQSLGLDFPELVPLERIVQRQDWIRKVEEEVDDRRLEYEDIIALLEESVNCGILQEHILVKELKKRQIKAKEWMRAAEILLASQCIEIQDISALVEQEEHVPVSINVLRKLEAIRKSAISWQTSATNILTTKGSTAAATRLCKAVAAASAPLNHVRIPEISQLQQELDYHSLWNEAASKMLGVSGPDLSNTIEYIRAEFENNLAPDDDEPNSRKICFCRSPVGSTTITCKNCGYEYHPKCVDVSPRNLLVEFKCAMCQRLPNDDGPSLHAFIELILPERWNFVITPVEFEVAQSIAIIAVRYAPKLIHLTDPLDQAMPIMDLKSIRHAIRKIYTLPLVFDVHNSETNERCVLTNWLFRRMQDAIRAKTRQNILIKTASLAPADADSLAAKDHTTQTTFIEGQVRNSITRRRKARLLLAESHPHSFHCICKVPPPETLLNDTTECPKCKQVYHRQCVKASTEFKGTIWRCPCCAVKEGKHYQKDVEVRVQMSALLGSDQYVDYRATINGFAESPVLITLPPSNDVVLLECIRFTPAFVPNIPQGLPNEELSVKRDTPAETLHSAATVDHDSHSANGDSNMLVEKVQSSSTADHSPLRIQAC</sequence>
<feature type="region of interest" description="Disordered" evidence="13">
    <location>
        <begin position="960"/>
        <end position="989"/>
    </location>
</feature>
<evidence type="ECO:0000256" key="4">
    <source>
        <dbReference type="ARBA" id="ARBA00012902"/>
    </source>
</evidence>
<dbReference type="InterPro" id="IPR001606">
    <property type="entry name" value="ARID_dom"/>
</dbReference>
<dbReference type="OrthoDB" id="1678912at2759"/>
<dbReference type="PROSITE" id="PS51183">
    <property type="entry name" value="JMJN"/>
    <property type="match status" value="1"/>
</dbReference>
<feature type="region of interest" description="Disordered" evidence="13">
    <location>
        <begin position="387"/>
        <end position="417"/>
    </location>
</feature>
<dbReference type="InterPro" id="IPR004198">
    <property type="entry name" value="Znf_C5HC2"/>
</dbReference>
<dbReference type="Pfam" id="PF00628">
    <property type="entry name" value="PHD"/>
    <property type="match status" value="1"/>
</dbReference>
<dbReference type="GeneID" id="91090006"/>
<dbReference type="Pfam" id="PF02375">
    <property type="entry name" value="JmjN"/>
    <property type="match status" value="1"/>
</dbReference>
<dbReference type="PROSITE" id="PS51011">
    <property type="entry name" value="ARID"/>
    <property type="match status" value="1"/>
</dbReference>
<dbReference type="GO" id="GO:0006355">
    <property type="term" value="P:regulation of DNA-templated transcription"/>
    <property type="evidence" value="ECO:0007669"/>
    <property type="project" value="TreeGrafter"/>
</dbReference>
<dbReference type="GO" id="GO:0003677">
    <property type="term" value="F:DNA binding"/>
    <property type="evidence" value="ECO:0007669"/>
    <property type="project" value="InterPro"/>
</dbReference>
<feature type="compositionally biased region" description="Acidic residues" evidence="13">
    <location>
        <begin position="403"/>
        <end position="412"/>
    </location>
</feature>
<feature type="region of interest" description="Disordered" evidence="13">
    <location>
        <begin position="1"/>
        <end position="90"/>
    </location>
</feature>
<dbReference type="PROSITE" id="PS51184">
    <property type="entry name" value="JMJC"/>
    <property type="match status" value="1"/>
</dbReference>
<keyword evidence="15" id="KW-1185">Reference proteome</keyword>
<keyword evidence="8" id="KW-0862">Zinc</keyword>
<dbReference type="InterPro" id="IPR019786">
    <property type="entry name" value="Zinc_finger_PHD-type_CS"/>
</dbReference>
<dbReference type="PROSITE" id="PS01359">
    <property type="entry name" value="ZF_PHD_1"/>
    <property type="match status" value="1"/>
</dbReference>
<dbReference type="SUPFAM" id="SSF46774">
    <property type="entry name" value="ARID-like"/>
    <property type="match status" value="1"/>
</dbReference>
<evidence type="ECO:0000256" key="8">
    <source>
        <dbReference type="ARBA" id="ARBA00022833"/>
    </source>
</evidence>
<evidence type="ECO:0000313" key="15">
    <source>
        <dbReference type="Proteomes" id="UP000094043"/>
    </source>
</evidence>
<feature type="compositionally biased region" description="Low complexity" evidence="13">
    <location>
        <begin position="30"/>
        <end position="42"/>
    </location>
</feature>
<dbReference type="SMART" id="SM00545">
    <property type="entry name" value="JmjN"/>
    <property type="match status" value="1"/>
</dbReference>
<dbReference type="VEuPathDB" id="FungiDB:L203_04935"/>
<dbReference type="InterPro" id="IPR001965">
    <property type="entry name" value="Znf_PHD"/>
</dbReference>
<dbReference type="GO" id="GO:0005634">
    <property type="term" value="C:nucleus"/>
    <property type="evidence" value="ECO:0007669"/>
    <property type="project" value="UniProtKB-SubCell"/>
</dbReference>
<feature type="region of interest" description="Disordered" evidence="13">
    <location>
        <begin position="128"/>
        <end position="160"/>
    </location>
</feature>
<dbReference type="InterPro" id="IPR019787">
    <property type="entry name" value="Znf_PHD-finger"/>
</dbReference>
<dbReference type="EMBL" id="CP143790">
    <property type="protein sequence ID" value="WVN90558.1"/>
    <property type="molecule type" value="Genomic_DNA"/>
</dbReference>
<keyword evidence="5" id="KW-0479">Metal-binding</keyword>
<evidence type="ECO:0000256" key="9">
    <source>
        <dbReference type="ARBA" id="ARBA00023002"/>
    </source>
</evidence>